<evidence type="ECO:0000313" key="3">
    <source>
        <dbReference type="EMBL" id="WAX59048.1"/>
    </source>
</evidence>
<dbReference type="EMBL" id="CP097463">
    <property type="protein sequence ID" value="WAX59048.1"/>
    <property type="molecule type" value="Genomic_DNA"/>
</dbReference>
<organism evidence="3 4">
    <name type="scientific">Jatrophihabitans cynanchi</name>
    <dbReference type="NCBI Taxonomy" id="2944128"/>
    <lineage>
        <taxon>Bacteria</taxon>
        <taxon>Bacillati</taxon>
        <taxon>Actinomycetota</taxon>
        <taxon>Actinomycetes</taxon>
        <taxon>Jatrophihabitantales</taxon>
        <taxon>Jatrophihabitantaceae</taxon>
        <taxon>Jatrophihabitans</taxon>
    </lineage>
</organism>
<evidence type="ECO:0000313" key="4">
    <source>
        <dbReference type="Proteomes" id="UP001164693"/>
    </source>
</evidence>
<reference evidence="3" key="1">
    <citation type="submission" date="2022-05" db="EMBL/GenBank/DDBJ databases">
        <title>Jatrophihabitans sp. SB3-54 whole genome sequence.</title>
        <authorList>
            <person name="Suh M.K."/>
            <person name="Eom M.K."/>
            <person name="Kim J.S."/>
            <person name="Kim H.S."/>
            <person name="Do H.E."/>
            <person name="Shin Y.K."/>
            <person name="Lee J.-S."/>
        </authorList>
    </citation>
    <scope>NUCLEOTIDE SEQUENCE</scope>
    <source>
        <strain evidence="3">SB3-54</strain>
    </source>
</reference>
<keyword evidence="2" id="KW-0472">Membrane</keyword>
<evidence type="ECO:0000256" key="1">
    <source>
        <dbReference type="SAM" id="MobiDB-lite"/>
    </source>
</evidence>
<protein>
    <submittedName>
        <fullName evidence="3">Uncharacterized protein</fullName>
    </submittedName>
</protein>
<proteinExistence type="predicted"/>
<dbReference type="Proteomes" id="UP001164693">
    <property type="component" value="Chromosome"/>
</dbReference>
<feature type="compositionally biased region" description="Pro residues" evidence="1">
    <location>
        <begin position="1"/>
        <end position="20"/>
    </location>
</feature>
<sequence length="498" mass="51841">MTQPPYPPQQPWGQPAPGPNDPAGAGPRNQPSPPQQPQYGQPQYGQPQYGQPQYGQPQYGQPQYGQPQYGQPQYGQPQQQYGSAPEYPQPAPAKPKGRGKLIAGVAALVVLAGGGVATYAAFSDSSDNQAGASSPKAAVQKLVADLNNADLLGVLDDLAPAEKRALADPIREDISTLKRLHVLSTSADPNKVSAVQFQASGVSYAAKTITVNESVQVVTVTGGTLRVSADAAKIPLTSQFLHAAFPGGAPSGTSTATTDLATLAEHGGRPLQVAVQKVDGRWYPSLFYTIAQNAAAAAHAGAPTPSDRIAAAGAATPDDAVKGLLLAATKGDWRRVIELTSPTEMAVLHDYGSLVLQNAPSSGTAGFTIDEVRFASKDISGGKRLTATSMAGQAGGRQFSVTMDGDCYQVSIAGDQRKLCGSDLIGQIAAAAGRGNLTEAQRTALTHLMHGVTQFGMDVSQSDGKWYVDPVRTVADEFGTALASLQGNDVLELITLFR</sequence>
<accession>A0ABY7K2H8</accession>
<dbReference type="RefSeq" id="WP_269445589.1">
    <property type="nucleotide sequence ID" value="NZ_CP097463.1"/>
</dbReference>
<gene>
    <name evidence="3" type="ORF">M6B22_09890</name>
</gene>
<keyword evidence="4" id="KW-1185">Reference proteome</keyword>
<name>A0ABY7K2H8_9ACTN</name>
<feature type="compositionally biased region" description="Low complexity" evidence="1">
    <location>
        <begin position="37"/>
        <end position="82"/>
    </location>
</feature>
<feature type="transmembrane region" description="Helical" evidence="2">
    <location>
        <begin position="101"/>
        <end position="122"/>
    </location>
</feature>
<keyword evidence="2" id="KW-1133">Transmembrane helix</keyword>
<keyword evidence="2" id="KW-0812">Transmembrane</keyword>
<evidence type="ECO:0000256" key="2">
    <source>
        <dbReference type="SAM" id="Phobius"/>
    </source>
</evidence>
<feature type="region of interest" description="Disordered" evidence="1">
    <location>
        <begin position="1"/>
        <end position="97"/>
    </location>
</feature>